<evidence type="ECO:0000313" key="4">
    <source>
        <dbReference type="Proteomes" id="UP000010474"/>
    </source>
</evidence>
<dbReference type="OrthoDB" id="574774at2"/>
<keyword evidence="2" id="KW-1133">Transmembrane helix</keyword>
<dbReference type="Gene3D" id="2.160.20.80">
    <property type="entry name" value="E3 ubiquitin-protein ligase SopA"/>
    <property type="match status" value="1"/>
</dbReference>
<keyword evidence="4" id="KW-1185">Reference proteome</keyword>
<dbReference type="PANTHER" id="PTHR14136:SF17">
    <property type="entry name" value="BTB_POZ DOMAIN-CONTAINING PROTEIN KCTD9"/>
    <property type="match status" value="1"/>
</dbReference>
<dbReference type="InterPro" id="IPR051082">
    <property type="entry name" value="Pentapeptide-BTB/POZ_domain"/>
</dbReference>
<dbReference type="InterPro" id="IPR001646">
    <property type="entry name" value="5peptide_repeat"/>
</dbReference>
<dbReference type="RefSeq" id="WP_015216428.1">
    <property type="nucleotide sequence ID" value="NC_019771.1"/>
</dbReference>
<organism evidence="3 4">
    <name type="scientific">Anabaena cylindrica (strain ATCC 27899 / PCC 7122)</name>
    <dbReference type="NCBI Taxonomy" id="272123"/>
    <lineage>
        <taxon>Bacteria</taxon>
        <taxon>Bacillati</taxon>
        <taxon>Cyanobacteriota</taxon>
        <taxon>Cyanophyceae</taxon>
        <taxon>Nostocales</taxon>
        <taxon>Nostocaceae</taxon>
        <taxon>Anabaena</taxon>
    </lineage>
</organism>
<reference evidence="4" key="1">
    <citation type="journal article" date="2013" name="Proc. Natl. Acad. Sci. U.S.A.">
        <title>Improving the coverage of the cyanobacterial phylum using diversity-driven genome sequencing.</title>
        <authorList>
            <person name="Shih P.M."/>
            <person name="Wu D."/>
            <person name="Latifi A."/>
            <person name="Axen S.D."/>
            <person name="Fewer D.P."/>
            <person name="Talla E."/>
            <person name="Calteau A."/>
            <person name="Cai F."/>
            <person name="Tandeau de Marsac N."/>
            <person name="Rippka R."/>
            <person name="Herdman M."/>
            <person name="Sivonen K."/>
            <person name="Coursin T."/>
            <person name="Laurent T."/>
            <person name="Goodwin L."/>
            <person name="Nolan M."/>
            <person name="Davenport K.W."/>
            <person name="Han C.S."/>
            <person name="Rubin E.M."/>
            <person name="Eisen J.A."/>
            <person name="Woyke T."/>
            <person name="Gugger M."/>
            <person name="Kerfeld C.A."/>
        </authorList>
    </citation>
    <scope>NUCLEOTIDE SEQUENCE [LARGE SCALE GENOMIC DNA]</scope>
    <source>
        <strain evidence="4">ATCC 27899 / PCC 7122</strain>
    </source>
</reference>
<dbReference type="Proteomes" id="UP000010474">
    <property type="component" value="Chromosome"/>
</dbReference>
<accession>K9ZMQ0</accession>
<dbReference type="HOGENOM" id="CLU_1092900_0_0_3"/>
<keyword evidence="2" id="KW-0472">Membrane</keyword>
<proteinExistence type="predicted"/>
<keyword evidence="1" id="KW-0175">Coiled coil</keyword>
<evidence type="ECO:0000256" key="1">
    <source>
        <dbReference type="SAM" id="Coils"/>
    </source>
</evidence>
<dbReference type="Pfam" id="PF00805">
    <property type="entry name" value="Pentapeptide"/>
    <property type="match status" value="2"/>
</dbReference>
<dbReference type="EMBL" id="CP003659">
    <property type="protein sequence ID" value="AFZ59812.1"/>
    <property type="molecule type" value="Genomic_DNA"/>
</dbReference>
<feature type="coiled-coil region" evidence="1">
    <location>
        <begin position="63"/>
        <end position="93"/>
    </location>
</feature>
<name>K9ZMQ0_ANACC</name>
<evidence type="ECO:0000313" key="3">
    <source>
        <dbReference type="EMBL" id="AFZ59812.1"/>
    </source>
</evidence>
<dbReference type="SUPFAM" id="SSF141571">
    <property type="entry name" value="Pentapeptide repeat-like"/>
    <property type="match status" value="1"/>
</dbReference>
<feature type="transmembrane region" description="Helical" evidence="2">
    <location>
        <begin position="29"/>
        <end position="62"/>
    </location>
</feature>
<dbReference type="PANTHER" id="PTHR14136">
    <property type="entry name" value="BTB_POZ DOMAIN-CONTAINING PROTEIN KCTD9"/>
    <property type="match status" value="1"/>
</dbReference>
<keyword evidence="2" id="KW-0812">Transmembrane</keyword>
<protein>
    <submittedName>
        <fullName evidence="3">Pentapeptide repeat protein</fullName>
    </submittedName>
</protein>
<dbReference type="AlphaFoldDB" id="K9ZMQ0"/>
<dbReference type="eggNOG" id="COG1357">
    <property type="taxonomic scope" value="Bacteria"/>
</dbReference>
<sequence length="260" mass="28670">MNSTTQQQISLYQEAKTSLNSLLQQTTQIGVYFLVMLLITGGNPPAFTIILSIIIGIGFVVWKEEKRLTKQRLAREKEEIQKQVKQILEADTENLSELIKTAGFNPLTDFVGANLFAVKGIGCNLSGYNLSYADLSAADLSRTDLSEANLMNTNLCTAKLRRAYLMNTNLSNTLLIDADLSYADLRNADLRNADLSNANINNADLSGANLTGTNLSNLKVKNTLFSNNMGLTDNVRYILEKQGAIFPHDELVTIPLSPYK</sequence>
<gene>
    <name evidence="3" type="ordered locus">Anacy_4454</name>
</gene>
<dbReference type="STRING" id="272123.Anacy_4454"/>
<dbReference type="KEGG" id="acy:Anacy_4454"/>
<dbReference type="PATRIC" id="fig|272123.3.peg.4851"/>
<evidence type="ECO:0000256" key="2">
    <source>
        <dbReference type="SAM" id="Phobius"/>
    </source>
</evidence>